<dbReference type="OrthoDB" id="545169at2759"/>
<reference evidence="3 4" key="1">
    <citation type="journal article" date="2017" name="PLoS Biol.">
        <title>The sea cucumber genome provides insights into morphological evolution and visceral regeneration.</title>
        <authorList>
            <person name="Zhang X."/>
            <person name="Sun L."/>
            <person name="Yuan J."/>
            <person name="Sun Y."/>
            <person name="Gao Y."/>
            <person name="Zhang L."/>
            <person name="Li S."/>
            <person name="Dai H."/>
            <person name="Hamel J.F."/>
            <person name="Liu C."/>
            <person name="Yu Y."/>
            <person name="Liu S."/>
            <person name="Lin W."/>
            <person name="Guo K."/>
            <person name="Jin S."/>
            <person name="Xu P."/>
            <person name="Storey K.B."/>
            <person name="Huan P."/>
            <person name="Zhang T."/>
            <person name="Zhou Y."/>
            <person name="Zhang J."/>
            <person name="Lin C."/>
            <person name="Li X."/>
            <person name="Xing L."/>
            <person name="Huo D."/>
            <person name="Sun M."/>
            <person name="Wang L."/>
            <person name="Mercier A."/>
            <person name="Li F."/>
            <person name="Yang H."/>
            <person name="Xiang J."/>
        </authorList>
    </citation>
    <scope>NUCLEOTIDE SEQUENCE [LARGE SCALE GENOMIC DNA]</scope>
    <source>
        <strain evidence="3">Shaxun</strain>
        <tissue evidence="3">Muscle</tissue>
    </source>
</reference>
<gene>
    <name evidence="3" type="ORF">BSL78_04865</name>
</gene>
<evidence type="ECO:0000256" key="2">
    <source>
        <dbReference type="SAM" id="MobiDB-lite"/>
    </source>
</evidence>
<feature type="coiled-coil region" evidence="1">
    <location>
        <begin position="101"/>
        <end position="142"/>
    </location>
</feature>
<name>A0A2G8LD82_STIJA</name>
<dbReference type="AlphaFoldDB" id="A0A2G8LD82"/>
<dbReference type="PANTHER" id="PTHR22538">
    <property type="entry name" value="CILIA- AND FLAGELLA-ASSOCIATED PROTEIN 74"/>
    <property type="match status" value="1"/>
</dbReference>
<accession>A0A2G8LD82</accession>
<evidence type="ECO:0000256" key="1">
    <source>
        <dbReference type="SAM" id="Coils"/>
    </source>
</evidence>
<evidence type="ECO:0000313" key="4">
    <source>
        <dbReference type="Proteomes" id="UP000230750"/>
    </source>
</evidence>
<keyword evidence="4" id="KW-1185">Reference proteome</keyword>
<dbReference type="EMBL" id="MRZV01000119">
    <property type="protein sequence ID" value="PIK58214.1"/>
    <property type="molecule type" value="Genomic_DNA"/>
</dbReference>
<feature type="region of interest" description="Disordered" evidence="2">
    <location>
        <begin position="1"/>
        <end position="26"/>
    </location>
</feature>
<keyword evidence="1" id="KW-0175">Coiled coil</keyword>
<dbReference type="PANTHER" id="PTHR22538:SF0">
    <property type="entry name" value="CILIA- AND FLAGELLA-ASSOCIATED PROTEIN 74"/>
    <property type="match status" value="1"/>
</dbReference>
<proteinExistence type="predicted"/>
<comment type="caution">
    <text evidence="3">The sequence shown here is derived from an EMBL/GenBank/DDBJ whole genome shotgun (WGS) entry which is preliminary data.</text>
</comment>
<sequence>MEDQLPPPTATTGDLMASPDPGLYTTTGKTSMAFRQLNSGQQFKPVPGWTRGLERGTVNFSMNMKLTCGRRVMTPHLQSKKDNTPVSADSEQFSRQERLRMLALRKHIDSLSNEVSNKESQVQTTREELKKCRSTIKALESEQDEIYKDIEESGESGNTANVYRLESKHRKVCIELEAERALEMQLMEGWLMLSEC</sequence>
<organism evidence="3 4">
    <name type="scientific">Stichopus japonicus</name>
    <name type="common">Sea cucumber</name>
    <dbReference type="NCBI Taxonomy" id="307972"/>
    <lineage>
        <taxon>Eukaryota</taxon>
        <taxon>Metazoa</taxon>
        <taxon>Echinodermata</taxon>
        <taxon>Eleutherozoa</taxon>
        <taxon>Echinozoa</taxon>
        <taxon>Holothuroidea</taxon>
        <taxon>Aspidochirotacea</taxon>
        <taxon>Aspidochirotida</taxon>
        <taxon>Stichopodidae</taxon>
        <taxon>Apostichopus</taxon>
    </lineage>
</organism>
<evidence type="ECO:0000313" key="3">
    <source>
        <dbReference type="EMBL" id="PIK58214.1"/>
    </source>
</evidence>
<dbReference type="Proteomes" id="UP000230750">
    <property type="component" value="Unassembled WGS sequence"/>
</dbReference>
<protein>
    <submittedName>
        <fullName evidence="3">Uncharacterized protein</fullName>
    </submittedName>
</protein>